<evidence type="ECO:0000259" key="1">
    <source>
        <dbReference type="PROSITE" id="PS50181"/>
    </source>
</evidence>
<dbReference type="CDD" id="cd22160">
    <property type="entry name" value="F-box_AtFBL13-like"/>
    <property type="match status" value="1"/>
</dbReference>
<evidence type="ECO:0000313" key="2">
    <source>
        <dbReference type="EMBL" id="CAL4949101.1"/>
    </source>
</evidence>
<dbReference type="Proteomes" id="UP001497457">
    <property type="component" value="Chromosome 17b"/>
</dbReference>
<name>A0ABC8YT73_9POAL</name>
<dbReference type="Pfam" id="PF08387">
    <property type="entry name" value="FBD"/>
    <property type="match status" value="1"/>
</dbReference>
<dbReference type="InterPro" id="IPR055411">
    <property type="entry name" value="LRR_FXL15/At3g58940/PEG3-like"/>
</dbReference>
<feature type="domain" description="F-box" evidence="1">
    <location>
        <begin position="61"/>
        <end position="97"/>
    </location>
</feature>
<dbReference type="EMBL" id="OZ075127">
    <property type="protein sequence ID" value="CAL4949101.1"/>
    <property type="molecule type" value="Genomic_DNA"/>
</dbReference>
<sequence length="525" mass="58573">MANFAPPFPLDSDSRRRGVDPQETEALFGRVLTYIYHALPNPPVYTFGDLCILFDDGGGGVDRLSLLPDKLLGNIISRLPVKDAARTAVLSRRWRPIWRATPLVLVDTHLLPASDDVIPDHLDRASSTAVADAVSAVLAAHPGPFSCVRLTCCYMDEHRAQVVRWLKDLAINGGVKELFLINRPWPLEAKTPIPSALFSMAELTCLYLGFWRFPDTACLPRGAAFPRLRELCLCSVYIDKHDIEFVLSRSPVLEILSFEGLLLPLRLRLVSDSLRCLQVHGCKLDNITVADAPRLERLFLHTYEHEGLKNRIKIAHAPALRLFGNFELGKDELQIGNTIIKGRTGANPSVTMPSVMTLDVDVRFGVRNDTKMLPILLGCFPNVETLHIHSKNTTESTGRLNIKFWQESGAIKSVLSRIKLMAFHDFRCERNEISFLKFIIESAPMLRTLLIVYANGYFGSTDEATSKTKALFAGKRANDRCLLAVCESEHGGGVLWNFQNGSDFSCHDPFAVLQCSSFGVGHWYV</sequence>
<dbReference type="SMART" id="SM00256">
    <property type="entry name" value="FBOX"/>
    <property type="match status" value="1"/>
</dbReference>
<dbReference type="PANTHER" id="PTHR32141:SF119">
    <property type="entry name" value="F-BOX DOMAIN-CONTAINING PROTEIN"/>
    <property type="match status" value="1"/>
</dbReference>
<keyword evidence="3" id="KW-1185">Reference proteome</keyword>
<organism evidence="2 3">
    <name type="scientific">Urochloa decumbens</name>
    <dbReference type="NCBI Taxonomy" id="240449"/>
    <lineage>
        <taxon>Eukaryota</taxon>
        <taxon>Viridiplantae</taxon>
        <taxon>Streptophyta</taxon>
        <taxon>Embryophyta</taxon>
        <taxon>Tracheophyta</taxon>
        <taxon>Spermatophyta</taxon>
        <taxon>Magnoliopsida</taxon>
        <taxon>Liliopsida</taxon>
        <taxon>Poales</taxon>
        <taxon>Poaceae</taxon>
        <taxon>PACMAD clade</taxon>
        <taxon>Panicoideae</taxon>
        <taxon>Panicodae</taxon>
        <taxon>Paniceae</taxon>
        <taxon>Melinidinae</taxon>
        <taxon>Urochloa</taxon>
    </lineage>
</organism>
<dbReference type="InterPro" id="IPR006566">
    <property type="entry name" value="FBD"/>
</dbReference>
<protein>
    <recommendedName>
        <fullName evidence="1">F-box domain-containing protein</fullName>
    </recommendedName>
</protein>
<evidence type="ECO:0000313" key="3">
    <source>
        <dbReference type="Proteomes" id="UP001497457"/>
    </source>
</evidence>
<proteinExistence type="predicted"/>
<reference evidence="3" key="1">
    <citation type="submission" date="2024-06" db="EMBL/GenBank/DDBJ databases">
        <authorList>
            <person name="Ryan C."/>
        </authorList>
    </citation>
    <scope>NUCLEOTIDE SEQUENCE [LARGE SCALE GENOMIC DNA]</scope>
</reference>
<dbReference type="Gene3D" id="1.20.1280.50">
    <property type="match status" value="1"/>
</dbReference>
<dbReference type="Pfam" id="PF00646">
    <property type="entry name" value="F-box"/>
    <property type="match status" value="1"/>
</dbReference>
<dbReference type="InterPro" id="IPR053781">
    <property type="entry name" value="F-box_AtFBL13-like"/>
</dbReference>
<accession>A0ABC8YT73</accession>
<dbReference type="Gene3D" id="3.80.10.10">
    <property type="entry name" value="Ribonuclease Inhibitor"/>
    <property type="match status" value="1"/>
</dbReference>
<dbReference type="InterPro" id="IPR001810">
    <property type="entry name" value="F-box_dom"/>
</dbReference>
<dbReference type="InterPro" id="IPR055302">
    <property type="entry name" value="F-box_dom-containing"/>
</dbReference>
<dbReference type="InterPro" id="IPR036047">
    <property type="entry name" value="F-box-like_dom_sf"/>
</dbReference>
<reference evidence="2 3" key="2">
    <citation type="submission" date="2024-10" db="EMBL/GenBank/DDBJ databases">
        <authorList>
            <person name="Ryan C."/>
        </authorList>
    </citation>
    <scope>NUCLEOTIDE SEQUENCE [LARGE SCALE GENOMIC DNA]</scope>
</reference>
<dbReference type="InterPro" id="IPR032675">
    <property type="entry name" value="LRR_dom_sf"/>
</dbReference>
<dbReference type="AlphaFoldDB" id="A0ABC8YT73"/>
<dbReference type="Pfam" id="PF24758">
    <property type="entry name" value="LRR_At5g56370"/>
    <property type="match status" value="1"/>
</dbReference>
<dbReference type="SUPFAM" id="SSF52047">
    <property type="entry name" value="RNI-like"/>
    <property type="match status" value="1"/>
</dbReference>
<dbReference type="SUPFAM" id="SSF81383">
    <property type="entry name" value="F-box domain"/>
    <property type="match status" value="1"/>
</dbReference>
<dbReference type="PANTHER" id="PTHR32141">
    <property type="match status" value="1"/>
</dbReference>
<gene>
    <name evidence="2" type="ORF">URODEC1_LOCUS37792</name>
</gene>
<dbReference type="PROSITE" id="PS50181">
    <property type="entry name" value="FBOX"/>
    <property type="match status" value="1"/>
</dbReference>